<dbReference type="SUPFAM" id="SSF57845">
    <property type="entry name" value="B-box zinc-binding domain"/>
    <property type="match status" value="2"/>
</dbReference>
<proteinExistence type="predicted"/>
<dbReference type="Pfam" id="PF13765">
    <property type="entry name" value="PRY"/>
    <property type="match status" value="1"/>
</dbReference>
<protein>
    <recommendedName>
        <fullName evidence="11">Tripartite motif containing 38</fullName>
    </recommendedName>
</protein>
<dbReference type="FunFam" id="2.60.120.920:FF:000004">
    <property type="entry name" value="Butyrophilin subfamily 1 member A1"/>
    <property type="match status" value="1"/>
</dbReference>
<accession>G1PX55</accession>
<dbReference type="PANTHER" id="PTHR24103">
    <property type="entry name" value="E3 UBIQUITIN-PROTEIN LIGASE TRIM"/>
    <property type="match status" value="1"/>
</dbReference>
<dbReference type="InterPro" id="IPR001841">
    <property type="entry name" value="Znf_RING"/>
</dbReference>
<keyword evidence="10" id="KW-1185">Reference proteome</keyword>
<keyword evidence="3" id="KW-0862">Zinc</keyword>
<feature type="domain" description="RING-type" evidence="6">
    <location>
        <begin position="342"/>
        <end position="391"/>
    </location>
</feature>
<dbReference type="GO" id="GO:0008270">
    <property type="term" value="F:zinc ion binding"/>
    <property type="evidence" value="ECO:0007669"/>
    <property type="project" value="UniProtKB-KW"/>
</dbReference>
<evidence type="ECO:0000256" key="4">
    <source>
        <dbReference type="PROSITE-ProRule" id="PRU00024"/>
    </source>
</evidence>
<evidence type="ECO:0000313" key="10">
    <source>
        <dbReference type="Proteomes" id="UP000001074"/>
    </source>
</evidence>
<dbReference type="SMART" id="SM00184">
    <property type="entry name" value="RING"/>
    <property type="match status" value="2"/>
</dbReference>
<feature type="coiled-coil region" evidence="5">
    <location>
        <begin position="67"/>
        <end position="98"/>
    </location>
</feature>
<keyword evidence="2 4" id="KW-0863">Zinc-finger</keyword>
<dbReference type="InterPro" id="IPR000315">
    <property type="entry name" value="Znf_B-box"/>
</dbReference>
<name>G1PX55_MYOLU</name>
<dbReference type="InterPro" id="IPR013320">
    <property type="entry name" value="ConA-like_dom_sf"/>
</dbReference>
<dbReference type="PROSITE" id="PS50119">
    <property type="entry name" value="ZF_BBOX"/>
    <property type="match status" value="2"/>
</dbReference>
<dbReference type="InterPro" id="IPR006574">
    <property type="entry name" value="PRY"/>
</dbReference>
<dbReference type="InterPro" id="IPR050143">
    <property type="entry name" value="TRIM/RBCC"/>
</dbReference>
<dbReference type="Gene3D" id="2.60.120.920">
    <property type="match status" value="1"/>
</dbReference>
<dbReference type="SMART" id="SM00449">
    <property type="entry name" value="SPRY"/>
    <property type="match status" value="1"/>
</dbReference>
<evidence type="ECO:0000259" key="7">
    <source>
        <dbReference type="PROSITE" id="PS50119"/>
    </source>
</evidence>
<feature type="coiled-coil region" evidence="5">
    <location>
        <begin position="467"/>
        <end position="494"/>
    </location>
</feature>
<dbReference type="PROSITE" id="PS50089">
    <property type="entry name" value="ZF_RING_2"/>
    <property type="match status" value="2"/>
</dbReference>
<dbReference type="Proteomes" id="UP000001074">
    <property type="component" value="Unassembled WGS sequence"/>
</dbReference>
<dbReference type="InterPro" id="IPR027370">
    <property type="entry name" value="Znf-RING_euk"/>
</dbReference>
<dbReference type="EMBL" id="AAPE02052530">
    <property type="status" value="NOT_ANNOTATED_CDS"/>
    <property type="molecule type" value="Genomic_DNA"/>
</dbReference>
<feature type="coiled-coil region" evidence="5">
    <location>
        <begin position="137"/>
        <end position="189"/>
    </location>
</feature>
<evidence type="ECO:0000256" key="2">
    <source>
        <dbReference type="ARBA" id="ARBA00022771"/>
    </source>
</evidence>
<dbReference type="SUPFAM" id="SSF57850">
    <property type="entry name" value="RING/U-box"/>
    <property type="match status" value="2"/>
</dbReference>
<dbReference type="AlphaFoldDB" id="G1PX55"/>
<feature type="domain" description="B30.2/SPRY" evidence="8">
    <location>
        <begin position="614"/>
        <end position="804"/>
    </location>
</feature>
<dbReference type="CDD" id="cd19761">
    <property type="entry name" value="Bbox2_TRIM5-like"/>
    <property type="match status" value="2"/>
</dbReference>
<evidence type="ECO:0000256" key="5">
    <source>
        <dbReference type="SAM" id="Coils"/>
    </source>
</evidence>
<keyword evidence="1" id="KW-0479">Metal-binding</keyword>
<evidence type="ECO:0000256" key="1">
    <source>
        <dbReference type="ARBA" id="ARBA00022723"/>
    </source>
</evidence>
<dbReference type="SMART" id="SM00336">
    <property type="entry name" value="BBOX"/>
    <property type="match status" value="2"/>
</dbReference>
<dbReference type="InterPro" id="IPR001870">
    <property type="entry name" value="B30.2/SPRY"/>
</dbReference>
<dbReference type="STRING" id="59463.ENSMLUP00000016012"/>
<reference evidence="9" key="2">
    <citation type="submission" date="2025-08" db="UniProtKB">
        <authorList>
            <consortium name="Ensembl"/>
        </authorList>
    </citation>
    <scope>IDENTIFICATION</scope>
</reference>
<dbReference type="SUPFAM" id="SSF49899">
    <property type="entry name" value="Concanavalin A-like lectins/glucanases"/>
    <property type="match status" value="1"/>
</dbReference>
<dbReference type="Ensembl" id="ENSMLUT00000017563.2">
    <property type="protein sequence ID" value="ENSMLUP00000016012.2"/>
    <property type="gene ID" value="ENSMLUG00000017560.2"/>
</dbReference>
<organism evidence="9 10">
    <name type="scientific">Myotis lucifugus</name>
    <name type="common">Little brown bat</name>
    <dbReference type="NCBI Taxonomy" id="59463"/>
    <lineage>
        <taxon>Eukaryota</taxon>
        <taxon>Metazoa</taxon>
        <taxon>Chordata</taxon>
        <taxon>Craniata</taxon>
        <taxon>Vertebrata</taxon>
        <taxon>Euteleostomi</taxon>
        <taxon>Mammalia</taxon>
        <taxon>Eutheria</taxon>
        <taxon>Laurasiatheria</taxon>
        <taxon>Chiroptera</taxon>
        <taxon>Yangochiroptera</taxon>
        <taxon>Vespertilionidae</taxon>
        <taxon>Myotis</taxon>
    </lineage>
</organism>
<evidence type="ECO:0000259" key="6">
    <source>
        <dbReference type="PROSITE" id="PS50089"/>
    </source>
</evidence>
<dbReference type="PROSITE" id="PS50188">
    <property type="entry name" value="B302_SPRY"/>
    <property type="match status" value="1"/>
</dbReference>
<dbReference type="PROSITE" id="PS00518">
    <property type="entry name" value="ZF_RING_1"/>
    <property type="match status" value="2"/>
</dbReference>
<dbReference type="InterPro" id="IPR017907">
    <property type="entry name" value="Znf_RING_CS"/>
</dbReference>
<dbReference type="Pfam" id="PF00622">
    <property type="entry name" value="SPRY"/>
    <property type="match status" value="1"/>
</dbReference>
<dbReference type="InParanoid" id="G1PX55"/>
<feature type="domain" description="B box-type" evidence="7">
    <location>
        <begin position="422"/>
        <end position="463"/>
    </location>
</feature>
<dbReference type="InterPro" id="IPR003877">
    <property type="entry name" value="SPRY_dom"/>
</dbReference>
<sequence length="804" mass="91172">VREEATCSICLHLMAEPVSISCGHSYCQACLLRFMGPSSSPRRQQYRETFSCPQCRASCHRGSLRPNKQLGSLIAALREQEQEQQQQEQEQEQELSCQEHGERLHLFCEDDGQLICWRCERDGQHKGHNTVLVEDASTGYREKLQEAVRKLRQLEEECTNQKAITATQIAQWEEKIEAQRQKIQADFQKLRSFLREEERSYLWRLESERARTLKRLRGTEANLGHFVNPCALREIVKKMEQYCQGCTLRPVLLSSYKHTTDEPLGSALHTPVAQPSQVQTLRAQPSLLQKLRANSGFLPKPSIAPPSTTESAVGASGSGIAAFGRGMASASASKKMWEEATCSICLHLMAEPVSISCSHSYCQACLLRFVGPPSSPRSQQNTDTFSCPQCQAPLQRGSLRPNKQLGSLIAALREQEQEQEQEQELSCEEHGERLHLFCEDDGQLICWRCERHGQHKGHNTVLVEDVSPGYREKLQEAVRKLRQLEEECTNQKAFTAKQITQWKEKIEAQRQKIQVDFQNLHSFLREEERSYLWRLESEEQRTLQRLRGSEADLGQQSLELESHILELEERCQGSFQKLLQIKANLFYFCGLWQQVQGPDYKGEGLGAVCSPGGLSRQLLSSVPSIYIYIYILGVTLDPETAHPELIVSQDQRQVTRGPQREADTSPWRFMASPCILGRQSFASGRRYFEVDVGEGTGWDVGVCLESVQRLGGTTQRPETGFWALRLGAKDGYVALTWPRTPLRLQERPLVVGVLLDCEVGLVSFYSGTSGSHMFTFPRAAFPDALRPYLQVYPYSPLFLPSPDE</sequence>
<dbReference type="Gene3D" id="3.30.160.60">
    <property type="entry name" value="Classic Zinc Finger"/>
    <property type="match status" value="2"/>
</dbReference>
<dbReference type="EMBL" id="AAPE02052533">
    <property type="status" value="NOT_ANNOTATED_CDS"/>
    <property type="molecule type" value="Genomic_DNA"/>
</dbReference>
<dbReference type="EMBL" id="AAPE02052532">
    <property type="status" value="NOT_ANNOTATED_CDS"/>
    <property type="molecule type" value="Genomic_DNA"/>
</dbReference>
<evidence type="ECO:0000313" key="9">
    <source>
        <dbReference type="Ensembl" id="ENSMLUP00000016012.2"/>
    </source>
</evidence>
<dbReference type="EMBL" id="AAPE02052531">
    <property type="status" value="NOT_ANNOTATED_CDS"/>
    <property type="molecule type" value="Genomic_DNA"/>
</dbReference>
<feature type="domain" description="RING-type" evidence="6">
    <location>
        <begin position="7"/>
        <end position="56"/>
    </location>
</feature>
<dbReference type="InterPro" id="IPR013083">
    <property type="entry name" value="Znf_RING/FYVE/PHD"/>
</dbReference>
<dbReference type="Pfam" id="PF00643">
    <property type="entry name" value="zf-B_box"/>
    <property type="match status" value="2"/>
</dbReference>
<evidence type="ECO:0000256" key="3">
    <source>
        <dbReference type="ARBA" id="ARBA00022833"/>
    </source>
</evidence>
<dbReference type="GeneTree" id="ENSGT00940000160468"/>
<dbReference type="OMA" id="RHFWEIS"/>
<reference evidence="9 10" key="1">
    <citation type="journal article" date="2011" name="Nature">
        <title>A high-resolution map of human evolutionary constraint using 29 mammals.</title>
        <authorList>
            <person name="Lindblad-Toh K."/>
            <person name="Garber M."/>
            <person name="Zuk O."/>
            <person name="Lin M.F."/>
            <person name="Parker B.J."/>
            <person name="Washietl S."/>
            <person name="Kheradpour P."/>
            <person name="Ernst J."/>
            <person name="Jordan G."/>
            <person name="Mauceli E."/>
            <person name="Ward L.D."/>
            <person name="Lowe C.B."/>
            <person name="Holloway A.K."/>
            <person name="Clamp M."/>
            <person name="Gnerre S."/>
            <person name="Alfoldi J."/>
            <person name="Beal K."/>
            <person name="Chang J."/>
            <person name="Clawson H."/>
            <person name="Cuff J."/>
            <person name="Di Palma F."/>
            <person name="Fitzgerald S."/>
            <person name="Flicek P."/>
            <person name="Guttman M."/>
            <person name="Hubisz M.J."/>
            <person name="Jaffe D.B."/>
            <person name="Jungreis I."/>
            <person name="Kent W.J."/>
            <person name="Kostka D."/>
            <person name="Lara M."/>
            <person name="Martins A.L."/>
            <person name="Massingham T."/>
            <person name="Moltke I."/>
            <person name="Raney B.J."/>
            <person name="Rasmussen M.D."/>
            <person name="Robinson J."/>
            <person name="Stark A."/>
            <person name="Vilella A.J."/>
            <person name="Wen J."/>
            <person name="Xie X."/>
            <person name="Zody M.C."/>
            <person name="Baldwin J."/>
            <person name="Bloom T."/>
            <person name="Chin C.W."/>
            <person name="Heiman D."/>
            <person name="Nicol R."/>
            <person name="Nusbaum C."/>
            <person name="Young S."/>
            <person name="Wilkinson J."/>
            <person name="Worley K.C."/>
            <person name="Kovar C.L."/>
            <person name="Muzny D.M."/>
            <person name="Gibbs R.A."/>
            <person name="Cree A."/>
            <person name="Dihn H.H."/>
            <person name="Fowler G."/>
            <person name="Jhangiani S."/>
            <person name="Joshi V."/>
            <person name="Lee S."/>
            <person name="Lewis L.R."/>
            <person name="Nazareth L.V."/>
            <person name="Okwuonu G."/>
            <person name="Santibanez J."/>
            <person name="Warren W.C."/>
            <person name="Mardis E.R."/>
            <person name="Weinstock G.M."/>
            <person name="Wilson R.K."/>
            <person name="Delehaunty K."/>
            <person name="Dooling D."/>
            <person name="Fronik C."/>
            <person name="Fulton L."/>
            <person name="Fulton B."/>
            <person name="Graves T."/>
            <person name="Minx P."/>
            <person name="Sodergren E."/>
            <person name="Birney E."/>
            <person name="Margulies E.H."/>
            <person name="Herrero J."/>
            <person name="Green E.D."/>
            <person name="Haussler D."/>
            <person name="Siepel A."/>
            <person name="Goldman N."/>
            <person name="Pollard K.S."/>
            <person name="Pedersen J.S."/>
            <person name="Lander E.S."/>
            <person name="Kellis M."/>
        </authorList>
    </citation>
    <scope>NUCLEOTIDE SEQUENCE [LARGE SCALE GENOMIC DNA]</scope>
</reference>
<evidence type="ECO:0000259" key="8">
    <source>
        <dbReference type="PROSITE" id="PS50188"/>
    </source>
</evidence>
<dbReference type="InterPro" id="IPR043136">
    <property type="entry name" value="B30.2/SPRY_sf"/>
</dbReference>
<dbReference type="EMBL" id="AAPE02052529">
    <property type="status" value="NOT_ANNOTATED_CDS"/>
    <property type="molecule type" value="Genomic_DNA"/>
</dbReference>
<feature type="domain" description="B box-type" evidence="7">
    <location>
        <begin position="92"/>
        <end position="133"/>
    </location>
</feature>
<dbReference type="Pfam" id="PF13445">
    <property type="entry name" value="zf-RING_UBOX"/>
    <property type="match status" value="2"/>
</dbReference>
<dbReference type="SMART" id="SM00589">
    <property type="entry name" value="PRY"/>
    <property type="match status" value="1"/>
</dbReference>
<dbReference type="InterPro" id="IPR003879">
    <property type="entry name" value="Butyrophylin_SPRY"/>
</dbReference>
<dbReference type="Gene3D" id="3.30.40.10">
    <property type="entry name" value="Zinc/RING finger domain, C3HC4 (zinc finger)"/>
    <property type="match status" value="2"/>
</dbReference>
<dbReference type="eggNOG" id="KOG2177">
    <property type="taxonomic scope" value="Eukaryota"/>
</dbReference>
<evidence type="ECO:0008006" key="11">
    <source>
        <dbReference type="Google" id="ProtNLM"/>
    </source>
</evidence>
<reference evidence="9" key="3">
    <citation type="submission" date="2025-09" db="UniProtKB">
        <authorList>
            <consortium name="Ensembl"/>
        </authorList>
    </citation>
    <scope>IDENTIFICATION</scope>
</reference>
<dbReference type="FunCoup" id="G1PX55">
    <property type="interactions" value="147"/>
</dbReference>
<dbReference type="PRINTS" id="PR01407">
    <property type="entry name" value="BUTYPHLNCDUF"/>
</dbReference>
<keyword evidence="5" id="KW-0175">Coiled coil</keyword>
<dbReference type="HOGENOM" id="CLU_350418_0_0_1"/>